<evidence type="ECO:0000256" key="6">
    <source>
        <dbReference type="ARBA" id="ARBA00023242"/>
    </source>
</evidence>
<feature type="domain" description="Zn(2)-C6 fungal-type" evidence="7">
    <location>
        <begin position="38"/>
        <end position="64"/>
    </location>
</feature>
<accession>A0A2J6TBG6</accession>
<evidence type="ECO:0000313" key="9">
    <source>
        <dbReference type="Proteomes" id="UP000235371"/>
    </source>
</evidence>
<dbReference type="AlphaFoldDB" id="A0A2J6TBG6"/>
<dbReference type="InterPro" id="IPR052360">
    <property type="entry name" value="Transcr_Regulatory_Proteins"/>
</dbReference>
<dbReference type="STRING" id="1095630.A0A2J6TBG6"/>
<evidence type="ECO:0000313" key="8">
    <source>
        <dbReference type="EMBL" id="PMD60374.1"/>
    </source>
</evidence>
<dbReference type="Pfam" id="PF11951">
    <property type="entry name" value="Fungal_trans_2"/>
    <property type="match status" value="1"/>
</dbReference>
<keyword evidence="4" id="KW-0238">DNA-binding</keyword>
<dbReference type="GeneID" id="36580524"/>
<keyword evidence="3" id="KW-0805">Transcription regulation</keyword>
<dbReference type="PANTHER" id="PTHR36206">
    <property type="entry name" value="ASPERCRYPTIN BIOSYNTHESIS CLUSTER-SPECIFIC TRANSCRIPTION REGULATOR ATNN-RELATED"/>
    <property type="match status" value="1"/>
</dbReference>
<dbReference type="Gene3D" id="4.10.240.10">
    <property type="entry name" value="Zn(2)-C6 fungal-type DNA-binding domain"/>
    <property type="match status" value="1"/>
</dbReference>
<keyword evidence="9" id="KW-1185">Reference proteome</keyword>
<dbReference type="OrthoDB" id="2593732at2759"/>
<keyword evidence="5" id="KW-0804">Transcription</keyword>
<dbReference type="InParanoid" id="A0A2J6TBG6"/>
<protein>
    <recommendedName>
        <fullName evidence="7">Zn(2)-C6 fungal-type domain-containing protein</fullName>
    </recommendedName>
</protein>
<dbReference type="InterPro" id="IPR001138">
    <property type="entry name" value="Zn2Cys6_DnaBD"/>
</dbReference>
<dbReference type="GO" id="GO:0000981">
    <property type="term" value="F:DNA-binding transcription factor activity, RNA polymerase II-specific"/>
    <property type="evidence" value="ECO:0007669"/>
    <property type="project" value="InterPro"/>
</dbReference>
<dbReference type="SUPFAM" id="SSF57701">
    <property type="entry name" value="Zn2/Cys6 DNA-binding domain"/>
    <property type="match status" value="1"/>
</dbReference>
<dbReference type="InterPro" id="IPR021858">
    <property type="entry name" value="Fun_TF"/>
</dbReference>
<dbReference type="PROSITE" id="PS50048">
    <property type="entry name" value="ZN2_CY6_FUNGAL_2"/>
    <property type="match status" value="1"/>
</dbReference>
<sequence>MSRNEFAVQLFLKNYFDFRDNTRDYGSNPTLLIKSITCKSRHVRCDTAQPRCTPCQKSSRQCQYSSIPEPDPLKIVLWQPNILVPHHISPTPCHTGAEVRAFDFFRTKVAIDLSGFFDSSFWTHVILQVAQEEDPVRHAIVALASLSETILDKSPESLERRPKAFAIRQHTKAISDLNQKIQEGNESSVEVVLMTCALFVCFEMFQNNYEAALNHMSSGIYVLFNWISKGDCSNRHSREMAVQLERVFGRLMLQTLLFVHTKPGEWKFVKPAFTPALPSIPSVLRSVDEARDCLDSCMCSLYHGMLTSQLQALGDTDLDTGPASQLSANLLGTWSRSFRAFITEHNGKLSTREQKVAIFLEIQHITATILASAGPSSQEMIFDSFEVAFSQINALESRLLISSTSGHSLKVE</sequence>
<dbReference type="Pfam" id="PF00172">
    <property type="entry name" value="Zn_clus"/>
    <property type="match status" value="1"/>
</dbReference>
<evidence type="ECO:0000256" key="4">
    <source>
        <dbReference type="ARBA" id="ARBA00023125"/>
    </source>
</evidence>
<reference evidence="8 9" key="1">
    <citation type="submission" date="2016-04" db="EMBL/GenBank/DDBJ databases">
        <title>A degradative enzymes factory behind the ericoid mycorrhizal symbiosis.</title>
        <authorList>
            <consortium name="DOE Joint Genome Institute"/>
            <person name="Martino E."/>
            <person name="Morin E."/>
            <person name="Grelet G."/>
            <person name="Kuo A."/>
            <person name="Kohler A."/>
            <person name="Daghino S."/>
            <person name="Barry K."/>
            <person name="Choi C."/>
            <person name="Cichocki N."/>
            <person name="Clum A."/>
            <person name="Copeland A."/>
            <person name="Hainaut M."/>
            <person name="Haridas S."/>
            <person name="Labutti K."/>
            <person name="Lindquist E."/>
            <person name="Lipzen A."/>
            <person name="Khouja H.-R."/>
            <person name="Murat C."/>
            <person name="Ohm R."/>
            <person name="Olson A."/>
            <person name="Spatafora J."/>
            <person name="Veneault-Fourrey C."/>
            <person name="Henrissat B."/>
            <person name="Grigoriev I."/>
            <person name="Martin F."/>
            <person name="Perotto S."/>
        </authorList>
    </citation>
    <scope>NUCLEOTIDE SEQUENCE [LARGE SCALE GENOMIC DNA]</scope>
    <source>
        <strain evidence="8 9">E</strain>
    </source>
</reference>
<dbReference type="SMART" id="SM00066">
    <property type="entry name" value="GAL4"/>
    <property type="match status" value="1"/>
</dbReference>
<evidence type="ECO:0000256" key="3">
    <source>
        <dbReference type="ARBA" id="ARBA00023015"/>
    </source>
</evidence>
<evidence type="ECO:0000256" key="1">
    <source>
        <dbReference type="ARBA" id="ARBA00022723"/>
    </source>
</evidence>
<dbReference type="RefSeq" id="XP_024737278.1">
    <property type="nucleotide sequence ID" value="XM_024872443.1"/>
</dbReference>
<dbReference type="Proteomes" id="UP000235371">
    <property type="component" value="Unassembled WGS sequence"/>
</dbReference>
<dbReference type="EMBL" id="KZ613790">
    <property type="protein sequence ID" value="PMD60374.1"/>
    <property type="molecule type" value="Genomic_DNA"/>
</dbReference>
<gene>
    <name evidence="8" type="ORF">K444DRAFT_391835</name>
</gene>
<evidence type="ECO:0000256" key="2">
    <source>
        <dbReference type="ARBA" id="ARBA00022833"/>
    </source>
</evidence>
<dbReference type="InterPro" id="IPR036864">
    <property type="entry name" value="Zn2-C6_fun-type_DNA-bd_sf"/>
</dbReference>
<keyword evidence="6" id="KW-0539">Nucleus</keyword>
<proteinExistence type="predicted"/>
<evidence type="ECO:0000259" key="7">
    <source>
        <dbReference type="PROSITE" id="PS50048"/>
    </source>
</evidence>
<dbReference type="PANTHER" id="PTHR36206:SF12">
    <property type="entry name" value="ASPERCRYPTIN BIOSYNTHESIS CLUSTER-SPECIFIC TRANSCRIPTION REGULATOR ATNN-RELATED"/>
    <property type="match status" value="1"/>
</dbReference>
<dbReference type="GO" id="GO:0003677">
    <property type="term" value="F:DNA binding"/>
    <property type="evidence" value="ECO:0007669"/>
    <property type="project" value="UniProtKB-KW"/>
</dbReference>
<dbReference type="CDD" id="cd00067">
    <property type="entry name" value="GAL4"/>
    <property type="match status" value="1"/>
</dbReference>
<organism evidence="8 9">
    <name type="scientific">Hyaloscypha bicolor E</name>
    <dbReference type="NCBI Taxonomy" id="1095630"/>
    <lineage>
        <taxon>Eukaryota</taxon>
        <taxon>Fungi</taxon>
        <taxon>Dikarya</taxon>
        <taxon>Ascomycota</taxon>
        <taxon>Pezizomycotina</taxon>
        <taxon>Leotiomycetes</taxon>
        <taxon>Helotiales</taxon>
        <taxon>Hyaloscyphaceae</taxon>
        <taxon>Hyaloscypha</taxon>
        <taxon>Hyaloscypha bicolor</taxon>
    </lineage>
</organism>
<keyword evidence="2" id="KW-0862">Zinc</keyword>
<dbReference type="GO" id="GO:0008270">
    <property type="term" value="F:zinc ion binding"/>
    <property type="evidence" value="ECO:0007669"/>
    <property type="project" value="InterPro"/>
</dbReference>
<name>A0A2J6TBG6_9HELO</name>
<keyword evidence="1" id="KW-0479">Metal-binding</keyword>
<evidence type="ECO:0000256" key="5">
    <source>
        <dbReference type="ARBA" id="ARBA00023163"/>
    </source>
</evidence>